<dbReference type="AlphaFoldDB" id="A0A964TDX8"/>
<name>A0A964TDX8_9FLAO</name>
<dbReference type="EMBL" id="JAAABI010000006">
    <property type="protein sequence ID" value="NAY93124.1"/>
    <property type="molecule type" value="Genomic_DNA"/>
</dbReference>
<comment type="caution">
    <text evidence="1">The sequence shown here is derived from an EMBL/GenBank/DDBJ whole genome shotgun (WGS) entry which is preliminary data.</text>
</comment>
<reference evidence="1" key="1">
    <citation type="submission" date="2020-01" db="EMBL/GenBank/DDBJ databases">
        <title>Muricauda ochracea sp. nov., isolated from a tidal flat of Garorim bay in Korea.</title>
        <authorList>
            <person name="Kim D."/>
            <person name="Yoo Y."/>
            <person name="Kim J.-J."/>
        </authorList>
    </citation>
    <scope>NUCLEOTIDE SEQUENCE</scope>
    <source>
        <strain evidence="1">JGD-17</strain>
    </source>
</reference>
<evidence type="ECO:0000313" key="2">
    <source>
        <dbReference type="Proteomes" id="UP000667650"/>
    </source>
</evidence>
<dbReference type="Proteomes" id="UP000667650">
    <property type="component" value="Unassembled WGS sequence"/>
</dbReference>
<protein>
    <submittedName>
        <fullName evidence="1">Uncharacterized protein</fullName>
    </submittedName>
</protein>
<proteinExistence type="predicted"/>
<sequence length="121" mass="14126">MKKMQVVSFSELEINKTTHLFGKVAQRFSTDEFVLKTPHGEYIMKGVNMIQLVKDLYQGWTVLSPVLSDENTYSDISKEYLNGVHSKKKFMAHRYHRFPSICPKHRPLFILESTRVIVFMG</sequence>
<keyword evidence="2" id="KW-1185">Reference proteome</keyword>
<dbReference type="RefSeq" id="WP_166524534.1">
    <property type="nucleotide sequence ID" value="NZ_JAAABI010000006.1"/>
</dbReference>
<organism evidence="1 2">
    <name type="scientific">Flagellimonas ochracea</name>
    <dbReference type="NCBI Taxonomy" id="2696472"/>
    <lineage>
        <taxon>Bacteria</taxon>
        <taxon>Pseudomonadati</taxon>
        <taxon>Bacteroidota</taxon>
        <taxon>Flavobacteriia</taxon>
        <taxon>Flavobacteriales</taxon>
        <taxon>Flavobacteriaceae</taxon>
        <taxon>Flagellimonas</taxon>
    </lineage>
</organism>
<evidence type="ECO:0000313" key="1">
    <source>
        <dbReference type="EMBL" id="NAY93124.1"/>
    </source>
</evidence>
<gene>
    <name evidence="1" type="ORF">GTQ34_14505</name>
</gene>
<accession>A0A964TDX8</accession>